<accession>A0A9W6QTS9</accession>
<reference evidence="3" key="1">
    <citation type="submission" date="2023-03" db="EMBL/GenBank/DDBJ databases">
        <title>Amycolatopsis taiwanensis NBRC 103393.</title>
        <authorList>
            <person name="Ichikawa N."/>
            <person name="Sato H."/>
            <person name="Tonouchi N."/>
        </authorList>
    </citation>
    <scope>NUCLEOTIDE SEQUENCE</scope>
    <source>
        <strain evidence="3">NBRC 103393</strain>
    </source>
</reference>
<comment type="caution">
    <text evidence="3">The sequence shown here is derived from an EMBL/GenBank/DDBJ whole genome shotgun (WGS) entry which is preliminary data.</text>
</comment>
<dbReference type="Pfam" id="PF13349">
    <property type="entry name" value="DUF4097"/>
    <property type="match status" value="1"/>
</dbReference>
<evidence type="ECO:0000256" key="1">
    <source>
        <dbReference type="SAM" id="SignalP"/>
    </source>
</evidence>
<gene>
    <name evidence="3" type="ORF">Atai01_05150</name>
</gene>
<evidence type="ECO:0000259" key="2">
    <source>
        <dbReference type="Pfam" id="PF13349"/>
    </source>
</evidence>
<keyword evidence="1" id="KW-0732">Signal</keyword>
<organism evidence="3 4">
    <name type="scientific">Amycolatopsis taiwanensis</name>
    <dbReference type="NCBI Taxonomy" id="342230"/>
    <lineage>
        <taxon>Bacteria</taxon>
        <taxon>Bacillati</taxon>
        <taxon>Actinomycetota</taxon>
        <taxon>Actinomycetes</taxon>
        <taxon>Pseudonocardiales</taxon>
        <taxon>Pseudonocardiaceae</taxon>
        <taxon>Amycolatopsis</taxon>
    </lineage>
</organism>
<sequence length="227" mass="23704">MPAKIRALLAAVVVLGPVLAACAGSVDDAAPETRTFGPADTRLTITKDTGRLDVRTDDVTEITVTRWLAGDPANVTWERRDNQLTLATDCGLANPCEVRYEVLVPHDTALTITGDNGPITVENITADLDLTSTSGDLRATGITAAHVRASAESGQVELSFAGVPDDVTVTTQNGAVTVTTPPADYRVTTDTDNGEVRNGIPNDPSSAHVISVRTDNGAVTLRTAAQS</sequence>
<dbReference type="EMBL" id="BSTI01000001">
    <property type="protein sequence ID" value="GLY63896.1"/>
    <property type="molecule type" value="Genomic_DNA"/>
</dbReference>
<dbReference type="Proteomes" id="UP001165136">
    <property type="component" value="Unassembled WGS sequence"/>
</dbReference>
<feature type="chain" id="PRO_5040860141" description="DUF4097 domain-containing protein" evidence="1">
    <location>
        <begin position="24"/>
        <end position="227"/>
    </location>
</feature>
<dbReference type="Gene3D" id="2.160.20.120">
    <property type="match status" value="1"/>
</dbReference>
<proteinExistence type="predicted"/>
<name>A0A9W6QTS9_9PSEU</name>
<dbReference type="InterPro" id="IPR025164">
    <property type="entry name" value="Toastrack_DUF4097"/>
</dbReference>
<dbReference type="PROSITE" id="PS51257">
    <property type="entry name" value="PROKAR_LIPOPROTEIN"/>
    <property type="match status" value="1"/>
</dbReference>
<evidence type="ECO:0000313" key="4">
    <source>
        <dbReference type="Proteomes" id="UP001165136"/>
    </source>
</evidence>
<dbReference type="RefSeq" id="WP_285485718.1">
    <property type="nucleotide sequence ID" value="NZ_BSTI01000001.1"/>
</dbReference>
<evidence type="ECO:0000313" key="3">
    <source>
        <dbReference type="EMBL" id="GLY63896.1"/>
    </source>
</evidence>
<feature type="signal peptide" evidence="1">
    <location>
        <begin position="1"/>
        <end position="23"/>
    </location>
</feature>
<protein>
    <recommendedName>
        <fullName evidence="2">DUF4097 domain-containing protein</fullName>
    </recommendedName>
</protein>
<dbReference type="AlphaFoldDB" id="A0A9W6QTS9"/>
<keyword evidence="4" id="KW-1185">Reference proteome</keyword>
<feature type="domain" description="DUF4097" evidence="2">
    <location>
        <begin position="110"/>
        <end position="221"/>
    </location>
</feature>